<keyword evidence="2" id="KW-0732">Signal</keyword>
<dbReference type="InterPro" id="IPR008928">
    <property type="entry name" value="6-hairpin_glycosidase_sf"/>
</dbReference>
<keyword evidence="4" id="KW-1185">Reference proteome</keyword>
<dbReference type="AlphaFoldDB" id="A0AAV5AMJ7"/>
<dbReference type="PANTHER" id="PTHR41814:SF1">
    <property type="entry name" value="CELLULASE"/>
    <property type="match status" value="1"/>
</dbReference>
<organism evidence="3 4">
    <name type="scientific">Clathrus columnatus</name>
    <dbReference type="NCBI Taxonomy" id="1419009"/>
    <lineage>
        <taxon>Eukaryota</taxon>
        <taxon>Fungi</taxon>
        <taxon>Dikarya</taxon>
        <taxon>Basidiomycota</taxon>
        <taxon>Agaricomycotina</taxon>
        <taxon>Agaricomycetes</taxon>
        <taxon>Phallomycetidae</taxon>
        <taxon>Phallales</taxon>
        <taxon>Clathraceae</taxon>
        <taxon>Clathrus</taxon>
    </lineage>
</organism>
<dbReference type="InterPro" id="IPR010905">
    <property type="entry name" value="Glyco_hydro_88"/>
</dbReference>
<evidence type="ECO:0000313" key="4">
    <source>
        <dbReference type="Proteomes" id="UP001050691"/>
    </source>
</evidence>
<evidence type="ECO:0000256" key="1">
    <source>
        <dbReference type="ARBA" id="ARBA00022801"/>
    </source>
</evidence>
<evidence type="ECO:0000256" key="2">
    <source>
        <dbReference type="SAM" id="SignalP"/>
    </source>
</evidence>
<dbReference type="Proteomes" id="UP001050691">
    <property type="component" value="Unassembled WGS sequence"/>
</dbReference>
<feature type="chain" id="PRO_5043808798" evidence="2">
    <location>
        <begin position="22"/>
        <end position="410"/>
    </location>
</feature>
<keyword evidence="1" id="KW-0378">Hydrolase</keyword>
<reference evidence="3" key="1">
    <citation type="submission" date="2021-10" db="EMBL/GenBank/DDBJ databases">
        <title>De novo Genome Assembly of Clathrus columnatus (Basidiomycota, Fungi) Using Illumina and Nanopore Sequence Data.</title>
        <authorList>
            <person name="Ogiso-Tanaka E."/>
            <person name="Itagaki H."/>
            <person name="Hosoya T."/>
            <person name="Hosaka K."/>
        </authorList>
    </citation>
    <scope>NUCLEOTIDE SEQUENCE</scope>
    <source>
        <strain evidence="3">MO-923</strain>
    </source>
</reference>
<protein>
    <submittedName>
        <fullName evidence="3">Uncharacterized protein</fullName>
    </submittedName>
</protein>
<comment type="caution">
    <text evidence="3">The sequence shown here is derived from an EMBL/GenBank/DDBJ whole genome shotgun (WGS) entry which is preliminary data.</text>
</comment>
<dbReference type="EMBL" id="BPWL01000011">
    <property type="protein sequence ID" value="GJJ15871.1"/>
    <property type="molecule type" value="Genomic_DNA"/>
</dbReference>
<gene>
    <name evidence="3" type="ORF">Clacol_010149</name>
</gene>
<feature type="signal peptide" evidence="2">
    <location>
        <begin position="1"/>
        <end position="21"/>
    </location>
</feature>
<dbReference type="GO" id="GO:0016787">
    <property type="term" value="F:hydrolase activity"/>
    <property type="evidence" value="ECO:0007669"/>
    <property type="project" value="UniProtKB-KW"/>
</dbReference>
<proteinExistence type="predicted"/>
<dbReference type="PANTHER" id="PTHR41814">
    <property type="entry name" value="EXPRESSED PROTEIN"/>
    <property type="match status" value="1"/>
</dbReference>
<dbReference type="GO" id="GO:0005975">
    <property type="term" value="P:carbohydrate metabolic process"/>
    <property type="evidence" value="ECO:0007669"/>
    <property type="project" value="InterPro"/>
</dbReference>
<accession>A0AAV5AMJ7</accession>
<dbReference type="Gene3D" id="1.50.10.10">
    <property type="match status" value="1"/>
</dbReference>
<sequence>MTFFWHIKLLTFLLYLYGTFAQATEDDIQSAMLSSIRTSWEQGTAMAAIIQKENTQYSLFAPMPFKNQGPPIETLRAALSAVVRQGSDGRLSQQIGDGTDGAALDGASSGYGVLIGTYTDPDRQSFWQDAADKQLNFLLNVAPRTSTGAISHRLDQKQADGVFVGFPYIAAYGAVTSNLTMLNEAYVQCELYRSALIHPGPTGQLWSHIRNDDGSYVDEGLWATGNAWAALGMLHVQQTLVKSSFASHFQAEVQNLTLWIKEVLDGTFAAIGSDNLIPDYIQGGATFGDASASAALASVAFRVAALNPSVFGKTYTDTASKLYNAVLGGINDLGVVSPVVDPLSWSQTGLLSTEAQAFAIMMIEAHDTWSSGTNMRVTITFTNPGFENSAEMAGKDARIPISISQGGLTK</sequence>
<dbReference type="SUPFAM" id="SSF48208">
    <property type="entry name" value="Six-hairpin glycosidases"/>
    <property type="match status" value="1"/>
</dbReference>
<name>A0AAV5AMJ7_9AGAM</name>
<dbReference type="InterPro" id="IPR012341">
    <property type="entry name" value="6hp_glycosidase-like_sf"/>
</dbReference>
<dbReference type="Pfam" id="PF07470">
    <property type="entry name" value="Glyco_hydro_88"/>
    <property type="match status" value="1"/>
</dbReference>
<evidence type="ECO:0000313" key="3">
    <source>
        <dbReference type="EMBL" id="GJJ15871.1"/>
    </source>
</evidence>